<sequence>MPEKTLGDVEEEHFYRKHRSITLGSIKEFNFDNTEGEVSDKPAISSEWWANEKVVGKEARPSNNWTFFPVLQSEVMPSFLYSLAGVMIYCRVERTVSNPLCIEKGACIRYVFALGVPIQYHPPLSIYLPVGCRNSAF</sequence>
<reference evidence="2" key="1">
    <citation type="journal article" date="2023" name="G3 (Bethesda)">
        <title>Genome assembly and association tests identify interacting loci associated with vigor, precocity, and sex in interspecific pistachio rootstocks.</title>
        <authorList>
            <person name="Palmer W."/>
            <person name="Jacygrad E."/>
            <person name="Sagayaradj S."/>
            <person name="Cavanaugh K."/>
            <person name="Han R."/>
            <person name="Bertier L."/>
            <person name="Beede B."/>
            <person name="Kafkas S."/>
            <person name="Golino D."/>
            <person name="Preece J."/>
            <person name="Michelmore R."/>
        </authorList>
    </citation>
    <scope>NUCLEOTIDE SEQUENCE [LARGE SCALE GENOMIC DNA]</scope>
</reference>
<protein>
    <submittedName>
        <fullName evidence="1">Uncharacterized protein</fullName>
    </submittedName>
</protein>
<proteinExistence type="predicted"/>
<keyword evidence="2" id="KW-1185">Reference proteome</keyword>
<dbReference type="Proteomes" id="UP001164250">
    <property type="component" value="Chromosome 4"/>
</dbReference>
<dbReference type="EMBL" id="CM047900">
    <property type="protein sequence ID" value="KAJ0099496.1"/>
    <property type="molecule type" value="Genomic_DNA"/>
</dbReference>
<evidence type="ECO:0000313" key="1">
    <source>
        <dbReference type="EMBL" id="KAJ0099496.1"/>
    </source>
</evidence>
<organism evidence="1 2">
    <name type="scientific">Pistacia atlantica</name>
    <dbReference type="NCBI Taxonomy" id="434234"/>
    <lineage>
        <taxon>Eukaryota</taxon>
        <taxon>Viridiplantae</taxon>
        <taxon>Streptophyta</taxon>
        <taxon>Embryophyta</taxon>
        <taxon>Tracheophyta</taxon>
        <taxon>Spermatophyta</taxon>
        <taxon>Magnoliopsida</taxon>
        <taxon>eudicotyledons</taxon>
        <taxon>Gunneridae</taxon>
        <taxon>Pentapetalae</taxon>
        <taxon>rosids</taxon>
        <taxon>malvids</taxon>
        <taxon>Sapindales</taxon>
        <taxon>Anacardiaceae</taxon>
        <taxon>Pistacia</taxon>
    </lineage>
</organism>
<name>A0ACC1BKX9_9ROSI</name>
<accession>A0ACC1BKX9</accession>
<comment type="caution">
    <text evidence="1">The sequence shown here is derived from an EMBL/GenBank/DDBJ whole genome shotgun (WGS) entry which is preliminary data.</text>
</comment>
<evidence type="ECO:0000313" key="2">
    <source>
        <dbReference type="Proteomes" id="UP001164250"/>
    </source>
</evidence>
<gene>
    <name evidence="1" type="ORF">Patl1_20162</name>
</gene>